<accession>A0ABW0SB57</accession>
<dbReference type="Proteomes" id="UP001596056">
    <property type="component" value="Unassembled WGS sequence"/>
</dbReference>
<dbReference type="InterPro" id="IPR029044">
    <property type="entry name" value="Nucleotide-diphossugar_trans"/>
</dbReference>
<evidence type="ECO:0000313" key="3">
    <source>
        <dbReference type="Proteomes" id="UP001596056"/>
    </source>
</evidence>
<protein>
    <submittedName>
        <fullName evidence="2">Glycosyltransferase family 2 protein</fullName>
    </submittedName>
</protein>
<proteinExistence type="predicted"/>
<dbReference type="SUPFAM" id="SSF53448">
    <property type="entry name" value="Nucleotide-diphospho-sugar transferases"/>
    <property type="match status" value="1"/>
</dbReference>
<keyword evidence="3" id="KW-1185">Reference proteome</keyword>
<dbReference type="CDD" id="cd00761">
    <property type="entry name" value="Glyco_tranf_GTA_type"/>
    <property type="match status" value="1"/>
</dbReference>
<dbReference type="PANTHER" id="PTHR43685:SF11">
    <property type="entry name" value="GLYCOSYLTRANSFERASE TAGX-RELATED"/>
    <property type="match status" value="1"/>
</dbReference>
<dbReference type="Pfam" id="PF00535">
    <property type="entry name" value="Glycos_transf_2"/>
    <property type="match status" value="1"/>
</dbReference>
<dbReference type="RefSeq" id="WP_209839033.1">
    <property type="nucleotide sequence ID" value="NZ_JAGGJP010000004.1"/>
</dbReference>
<dbReference type="InterPro" id="IPR050834">
    <property type="entry name" value="Glycosyltransf_2"/>
</dbReference>
<dbReference type="Gene3D" id="3.90.550.10">
    <property type="entry name" value="Spore Coat Polysaccharide Biosynthesis Protein SpsA, Chain A"/>
    <property type="match status" value="1"/>
</dbReference>
<gene>
    <name evidence="2" type="ORF">ACFPOC_06865</name>
</gene>
<sequence length="298" mass="32310">MAHVCIIIAAYNAAPFLRDAIDSALAQDGPDIEVLVVDDGSIDDTLAIARSYPGVRALTQPNQGDGVARDAGLRASESEFVLFLDADDILLPGAVRAHLAAFAAGIDMVLGSNDVIDARGAFVRANPLRLRRFSGRDVALGLTPCFSQCMYRRAALERAGGVDGGIGPAADHDLHFRLLGRREAGLCHGEKVMLYRLHPSQQTKSPTRLYRSQMAAIEKNLGPGGPMEDAELLRAARRHWARYYGQFIPQEILRALRTRRMSRAMAGVAAYLGNAPDTLVGTARFVRKRLAPRAGTRP</sequence>
<evidence type="ECO:0000313" key="2">
    <source>
        <dbReference type="EMBL" id="MFC5566141.1"/>
    </source>
</evidence>
<name>A0ABW0SB57_9RHOB</name>
<dbReference type="EMBL" id="JBHSNA010000004">
    <property type="protein sequence ID" value="MFC5566141.1"/>
    <property type="molecule type" value="Genomic_DNA"/>
</dbReference>
<comment type="caution">
    <text evidence="2">The sequence shown here is derived from an EMBL/GenBank/DDBJ whole genome shotgun (WGS) entry which is preliminary data.</text>
</comment>
<dbReference type="InterPro" id="IPR001173">
    <property type="entry name" value="Glyco_trans_2-like"/>
</dbReference>
<evidence type="ECO:0000259" key="1">
    <source>
        <dbReference type="Pfam" id="PF00535"/>
    </source>
</evidence>
<dbReference type="PANTHER" id="PTHR43685">
    <property type="entry name" value="GLYCOSYLTRANSFERASE"/>
    <property type="match status" value="1"/>
</dbReference>
<reference evidence="3" key="1">
    <citation type="journal article" date="2019" name="Int. J. Syst. Evol. Microbiol.">
        <title>The Global Catalogue of Microorganisms (GCM) 10K type strain sequencing project: providing services to taxonomists for standard genome sequencing and annotation.</title>
        <authorList>
            <consortium name="The Broad Institute Genomics Platform"/>
            <consortium name="The Broad Institute Genome Sequencing Center for Infectious Disease"/>
            <person name="Wu L."/>
            <person name="Ma J."/>
        </authorList>
    </citation>
    <scope>NUCLEOTIDE SEQUENCE [LARGE SCALE GENOMIC DNA]</scope>
    <source>
        <strain evidence="3">KACC 11588</strain>
    </source>
</reference>
<feature type="domain" description="Glycosyltransferase 2-like" evidence="1">
    <location>
        <begin position="5"/>
        <end position="157"/>
    </location>
</feature>
<organism evidence="2 3">
    <name type="scientific">Rubellimicrobium aerolatum</name>
    <dbReference type="NCBI Taxonomy" id="490979"/>
    <lineage>
        <taxon>Bacteria</taxon>
        <taxon>Pseudomonadati</taxon>
        <taxon>Pseudomonadota</taxon>
        <taxon>Alphaproteobacteria</taxon>
        <taxon>Rhodobacterales</taxon>
        <taxon>Roseobacteraceae</taxon>
        <taxon>Rubellimicrobium</taxon>
    </lineage>
</organism>